<accession>A0ABS5Y3G6</accession>
<sequence>MAYKKLLRSTSSTAGFSILEMLVIVIMVGILAAIAAPGWLGYLNRQRISRARGELAQALQQAQIDASQQNQTRVVKISSANPPQIEISSTPTAAGRVIELGEQNSELNLTGGGPSGGAASVSFDYKGTVTSGNLPFVFSVTSDNASANNVRCVVVSTLLGNLVQAEGNECNDVSGLN</sequence>
<dbReference type="EMBL" id="JADOER010000004">
    <property type="protein sequence ID" value="MBT9311515.1"/>
    <property type="molecule type" value="Genomic_DNA"/>
</dbReference>
<keyword evidence="1" id="KW-1133">Transmembrane helix</keyword>
<protein>
    <submittedName>
        <fullName evidence="2">Prepilin-type cleavage/methylation domain-containing protein</fullName>
    </submittedName>
</protein>
<evidence type="ECO:0000256" key="1">
    <source>
        <dbReference type="SAM" id="Phobius"/>
    </source>
</evidence>
<keyword evidence="1" id="KW-0472">Membrane</keyword>
<comment type="caution">
    <text evidence="2">The sequence shown here is derived from an EMBL/GenBank/DDBJ whole genome shotgun (WGS) entry which is preliminary data.</text>
</comment>
<proteinExistence type="predicted"/>
<reference evidence="2 3" key="1">
    <citation type="journal article" date="2021" name="Mar. Drugs">
        <title>Genome Reduction and Secondary Metabolism of the Marine Sponge-Associated Cyanobacterium Leptothoe.</title>
        <authorList>
            <person name="Konstantinou D."/>
            <person name="Popin R.V."/>
            <person name="Fewer D.P."/>
            <person name="Sivonen K."/>
            <person name="Gkelis S."/>
        </authorList>
    </citation>
    <scope>NUCLEOTIDE SEQUENCE [LARGE SCALE GENOMIC DNA]</scope>
    <source>
        <strain evidence="2 3">TAU-MAC 1615</strain>
    </source>
</reference>
<dbReference type="InterPro" id="IPR045584">
    <property type="entry name" value="Pilin-like"/>
</dbReference>
<keyword evidence="3" id="KW-1185">Reference proteome</keyword>
<dbReference type="SUPFAM" id="SSF54523">
    <property type="entry name" value="Pili subunits"/>
    <property type="match status" value="1"/>
</dbReference>
<name>A0ABS5Y3G6_9CYAN</name>
<dbReference type="Proteomes" id="UP001196661">
    <property type="component" value="Unassembled WGS sequence"/>
</dbReference>
<organism evidence="2 3">
    <name type="scientific">Leptothoe kymatousa TAU-MAC 1615</name>
    <dbReference type="NCBI Taxonomy" id="2364775"/>
    <lineage>
        <taxon>Bacteria</taxon>
        <taxon>Bacillati</taxon>
        <taxon>Cyanobacteriota</taxon>
        <taxon>Cyanophyceae</taxon>
        <taxon>Nodosilineales</taxon>
        <taxon>Cymatolegaceae</taxon>
        <taxon>Leptothoe</taxon>
        <taxon>Leptothoe kymatousa</taxon>
    </lineage>
</organism>
<keyword evidence="1" id="KW-0812">Transmembrane</keyword>
<dbReference type="Gene3D" id="3.30.700.10">
    <property type="entry name" value="Glycoprotein, Type 4 Pilin"/>
    <property type="match status" value="1"/>
</dbReference>
<dbReference type="RefSeq" id="WP_215617397.1">
    <property type="nucleotide sequence ID" value="NZ_JADOER010000004.1"/>
</dbReference>
<feature type="transmembrane region" description="Helical" evidence="1">
    <location>
        <begin position="21"/>
        <end position="42"/>
    </location>
</feature>
<evidence type="ECO:0000313" key="2">
    <source>
        <dbReference type="EMBL" id="MBT9311515.1"/>
    </source>
</evidence>
<gene>
    <name evidence="2" type="ORF">IXB28_04805</name>
</gene>
<evidence type="ECO:0000313" key="3">
    <source>
        <dbReference type="Proteomes" id="UP001196661"/>
    </source>
</evidence>